<feature type="domain" description="G-protein coupled receptors family 1 profile" evidence="13">
    <location>
        <begin position="87"/>
        <end position="551"/>
    </location>
</feature>
<dbReference type="EMBL" id="NIRI02000010">
    <property type="protein sequence ID" value="KAG5453632.1"/>
    <property type="molecule type" value="Genomic_DNA"/>
</dbReference>
<dbReference type="PROSITE" id="PS00237">
    <property type="entry name" value="G_PROTEIN_RECEP_F1_1"/>
    <property type="match status" value="1"/>
</dbReference>
<dbReference type="Proteomes" id="UP000286415">
    <property type="component" value="Unassembled WGS sequence"/>
</dbReference>
<dbReference type="InterPro" id="IPR000276">
    <property type="entry name" value="GPCR_Rhodpsn"/>
</dbReference>
<name>A0A3R7D6D2_CLOSI</name>
<proteinExistence type="inferred from homology"/>
<evidence type="ECO:0000256" key="6">
    <source>
        <dbReference type="ARBA" id="ARBA00023136"/>
    </source>
</evidence>
<feature type="transmembrane region" description="Helical" evidence="12">
    <location>
        <begin position="228"/>
        <end position="252"/>
    </location>
</feature>
<keyword evidence="5 10" id="KW-0297">G-protein coupled receptor</keyword>
<evidence type="ECO:0000256" key="12">
    <source>
        <dbReference type="SAM" id="Phobius"/>
    </source>
</evidence>
<sequence>MDAVERLDEAQITGAFPALFTQGFSYPITAEEARRLQANMNQTLHTVKWNTDFVSTSPSPNTTVTVPHSYQYWALILFMFPLVTVFGNMLVVLSVIREANLHTATNYFIVSLAGADISLAVLVMPMSAWVEFVHGQWRYDTIFCDVFIMFDVMLCTASILNLAAISIDRYVAVTKPIFYSKHSNNYRVGISIAVAWILSFVIALPIACGLNNMPHRQDDVCVLYNPEYIIASSFGSFYLPSAVMIILYYRVFDTIRSRTRRKIHTNGTMTIRPNSLYRNSNDVANMQCAGPSSSSRDSSALSESKLRKANTTLVINDVTRPDTTDLSMVELSPQPTDKVHTYSACSEEIDDPRETLRSSSPNSNTEDVCPQVFSDMDAFRRHLRERIRRAKRCSLAVLPVHYLGTGGQQVYCSKSSHTQSTYSRIYSRFKSTRSKTSVLRRLRQSANAGDRQDTELAPELSATPSVNRLNVTMREKGAARQERKVTKTLAIVLGVFLFCWIPFFTFNVTHAFCFKYQSRLHSWSLCQIPKLADSVALWMGYINSSLNPIVYTIFNVEFRKAFKKLLDCQT</sequence>
<dbReference type="PRINTS" id="PR00237">
    <property type="entry name" value="GPCRRHODOPSN"/>
</dbReference>
<dbReference type="OrthoDB" id="6358729at2759"/>
<keyword evidence="9 10" id="KW-0807">Transducer</keyword>
<dbReference type="STRING" id="79923.A0A3R7D6D2"/>
<feature type="transmembrane region" description="Helical" evidence="12">
    <location>
        <begin position="146"/>
        <end position="167"/>
    </location>
</feature>
<comment type="caution">
    <text evidence="14">The sequence shown here is derived from an EMBL/GenBank/DDBJ whole genome shotgun (WGS) entry which is preliminary data.</text>
</comment>
<keyword evidence="15" id="KW-1185">Reference proteome</keyword>
<feature type="transmembrane region" description="Helical" evidence="12">
    <location>
        <begin position="107"/>
        <end position="126"/>
    </location>
</feature>
<evidence type="ECO:0000313" key="15">
    <source>
        <dbReference type="Proteomes" id="UP000286415"/>
    </source>
</evidence>
<evidence type="ECO:0000256" key="1">
    <source>
        <dbReference type="ARBA" id="ARBA00004651"/>
    </source>
</evidence>
<dbReference type="PANTHER" id="PTHR24248:SF125">
    <property type="entry name" value="DOPAMINE D2-LIKE RECEPTOR"/>
    <property type="match status" value="1"/>
</dbReference>
<reference evidence="14 15" key="1">
    <citation type="journal article" date="2018" name="Biotechnol. Adv.">
        <title>Improved genomic resources and new bioinformatic workflow for the carcinogenic parasite Clonorchis sinensis: Biotechnological implications.</title>
        <authorList>
            <person name="Wang D."/>
            <person name="Korhonen P.K."/>
            <person name="Gasser R.B."/>
            <person name="Young N.D."/>
        </authorList>
    </citation>
    <scope>NUCLEOTIDE SEQUENCE [LARGE SCALE GENOMIC DNA]</scope>
    <source>
        <strain evidence="14">Cs-k2</strain>
    </source>
</reference>
<dbReference type="GO" id="GO:0001591">
    <property type="term" value="F:dopamine neurotransmitter receptor activity, coupled via Gi/Go"/>
    <property type="evidence" value="ECO:0007669"/>
    <property type="project" value="TreeGrafter"/>
</dbReference>
<gene>
    <name evidence="14" type="ORF">CSKR_111583</name>
</gene>
<keyword evidence="3 10" id="KW-0812">Transmembrane</keyword>
<feature type="transmembrane region" description="Helical" evidence="12">
    <location>
        <begin position="188"/>
        <end position="208"/>
    </location>
</feature>
<dbReference type="GO" id="GO:0045202">
    <property type="term" value="C:synapse"/>
    <property type="evidence" value="ECO:0007669"/>
    <property type="project" value="GOC"/>
</dbReference>
<dbReference type="InterPro" id="IPR017452">
    <property type="entry name" value="GPCR_Rhodpsn_7TM"/>
</dbReference>
<keyword evidence="6 12" id="KW-0472">Membrane</keyword>
<dbReference type="Gene3D" id="1.20.1070.10">
    <property type="entry name" value="Rhodopsin 7-helix transmembrane proteins"/>
    <property type="match status" value="2"/>
</dbReference>
<keyword evidence="7" id="KW-1015">Disulfide bond</keyword>
<dbReference type="GO" id="GO:0004930">
    <property type="term" value="F:G protein-coupled receptor activity"/>
    <property type="evidence" value="ECO:0007669"/>
    <property type="project" value="UniProtKB-KW"/>
</dbReference>
<feature type="region of interest" description="Disordered" evidence="11">
    <location>
        <begin position="337"/>
        <end position="369"/>
    </location>
</feature>
<accession>A0A3R7D6D2</accession>
<evidence type="ECO:0000256" key="8">
    <source>
        <dbReference type="ARBA" id="ARBA00023170"/>
    </source>
</evidence>
<dbReference type="PANTHER" id="PTHR24248">
    <property type="entry name" value="ADRENERGIC RECEPTOR-RELATED G-PROTEIN COUPLED RECEPTOR"/>
    <property type="match status" value="1"/>
</dbReference>
<comment type="subcellular location">
    <subcellularLocation>
        <location evidence="1">Cell membrane</location>
        <topology evidence="1">Multi-pass membrane protein</topology>
    </subcellularLocation>
</comment>
<keyword evidence="2" id="KW-1003">Cell membrane</keyword>
<evidence type="ECO:0000256" key="5">
    <source>
        <dbReference type="ARBA" id="ARBA00023040"/>
    </source>
</evidence>
<feature type="transmembrane region" description="Helical" evidence="12">
    <location>
        <begin position="72"/>
        <end position="95"/>
    </location>
</feature>
<evidence type="ECO:0000256" key="9">
    <source>
        <dbReference type="ARBA" id="ARBA00023224"/>
    </source>
</evidence>
<evidence type="ECO:0000259" key="13">
    <source>
        <dbReference type="PROSITE" id="PS50262"/>
    </source>
</evidence>
<evidence type="ECO:0000256" key="7">
    <source>
        <dbReference type="ARBA" id="ARBA00023157"/>
    </source>
</evidence>
<dbReference type="FunCoup" id="A0A3R7D6D2">
    <property type="interactions" value="52"/>
</dbReference>
<evidence type="ECO:0000256" key="2">
    <source>
        <dbReference type="ARBA" id="ARBA00022475"/>
    </source>
</evidence>
<dbReference type="Pfam" id="PF00001">
    <property type="entry name" value="7tm_1"/>
    <property type="match status" value="1"/>
</dbReference>
<evidence type="ECO:0000313" key="14">
    <source>
        <dbReference type="EMBL" id="KAG5453632.1"/>
    </source>
</evidence>
<organism evidence="14 15">
    <name type="scientific">Clonorchis sinensis</name>
    <name type="common">Chinese liver fluke</name>
    <dbReference type="NCBI Taxonomy" id="79923"/>
    <lineage>
        <taxon>Eukaryota</taxon>
        <taxon>Metazoa</taxon>
        <taxon>Spiralia</taxon>
        <taxon>Lophotrochozoa</taxon>
        <taxon>Platyhelminthes</taxon>
        <taxon>Trematoda</taxon>
        <taxon>Digenea</taxon>
        <taxon>Opisthorchiida</taxon>
        <taxon>Opisthorchiata</taxon>
        <taxon>Opisthorchiidae</taxon>
        <taxon>Clonorchis</taxon>
    </lineage>
</organism>
<dbReference type="AlphaFoldDB" id="A0A3R7D6D2"/>
<feature type="transmembrane region" description="Helical" evidence="12">
    <location>
        <begin position="489"/>
        <end position="512"/>
    </location>
</feature>
<dbReference type="SUPFAM" id="SSF81321">
    <property type="entry name" value="Family A G protein-coupled receptor-like"/>
    <property type="match status" value="1"/>
</dbReference>
<keyword evidence="8 10" id="KW-0675">Receptor</keyword>
<comment type="similarity">
    <text evidence="10">Belongs to the G-protein coupled receptor 1 family.</text>
</comment>
<evidence type="ECO:0000256" key="10">
    <source>
        <dbReference type="RuleBase" id="RU000688"/>
    </source>
</evidence>
<dbReference type="SMART" id="SM01381">
    <property type="entry name" value="7TM_GPCR_Srsx"/>
    <property type="match status" value="1"/>
</dbReference>
<dbReference type="GO" id="GO:0005886">
    <property type="term" value="C:plasma membrane"/>
    <property type="evidence" value="ECO:0007669"/>
    <property type="project" value="UniProtKB-SubCell"/>
</dbReference>
<evidence type="ECO:0000256" key="4">
    <source>
        <dbReference type="ARBA" id="ARBA00022989"/>
    </source>
</evidence>
<keyword evidence="4 12" id="KW-1133">Transmembrane helix</keyword>
<dbReference type="InParanoid" id="A0A3R7D6D2"/>
<evidence type="ECO:0000256" key="11">
    <source>
        <dbReference type="SAM" id="MobiDB-lite"/>
    </source>
</evidence>
<protein>
    <submittedName>
        <fullName evidence="14">D(2) dopamine receptor A</fullName>
    </submittedName>
</protein>
<feature type="compositionally biased region" description="Polar residues" evidence="11">
    <location>
        <begin position="357"/>
        <end position="366"/>
    </location>
</feature>
<reference evidence="14 15" key="2">
    <citation type="journal article" date="2021" name="Genomics">
        <title>High-quality reference genome for Clonorchis sinensis.</title>
        <authorList>
            <person name="Young N.D."/>
            <person name="Stroehlein A.J."/>
            <person name="Kinkar L."/>
            <person name="Wang T."/>
            <person name="Sohn W.M."/>
            <person name="Chang B.C.H."/>
            <person name="Kaur P."/>
            <person name="Weisz D."/>
            <person name="Dudchenko O."/>
            <person name="Aiden E.L."/>
            <person name="Korhonen P.K."/>
            <person name="Gasser R.B."/>
        </authorList>
    </citation>
    <scope>NUCLEOTIDE SEQUENCE [LARGE SCALE GENOMIC DNA]</scope>
    <source>
        <strain evidence="14">Cs-k2</strain>
    </source>
</reference>
<evidence type="ECO:0000256" key="3">
    <source>
        <dbReference type="ARBA" id="ARBA00022692"/>
    </source>
</evidence>
<dbReference type="PROSITE" id="PS50262">
    <property type="entry name" value="G_PROTEIN_RECEP_F1_2"/>
    <property type="match status" value="1"/>
</dbReference>